<evidence type="ECO:0000256" key="1">
    <source>
        <dbReference type="SAM" id="Phobius"/>
    </source>
</evidence>
<dbReference type="EMBL" id="MH460882">
    <property type="protein sequence ID" value="AXH02312.1"/>
    <property type="molecule type" value="Genomic_DNA"/>
</dbReference>
<name>A0A345IPE0_SERMA</name>
<dbReference type="AlphaFoldDB" id="A0A345IPE0"/>
<organism evidence="3">
    <name type="scientific">Serratia marcescens</name>
    <dbReference type="NCBI Taxonomy" id="615"/>
    <lineage>
        <taxon>Bacteria</taxon>
        <taxon>Pseudomonadati</taxon>
        <taxon>Pseudomonadota</taxon>
        <taxon>Gammaproteobacteria</taxon>
        <taxon>Enterobacterales</taxon>
        <taxon>Yersiniaceae</taxon>
        <taxon>Serratia</taxon>
    </lineage>
</organism>
<dbReference type="EMBL" id="MH460879">
    <property type="protein sequence ID" value="AXH01712.1"/>
    <property type="molecule type" value="Genomic_DNA"/>
</dbReference>
<evidence type="ECO:0000313" key="3">
    <source>
        <dbReference type="EMBL" id="AXH01712.1"/>
    </source>
</evidence>
<keyword evidence="1" id="KW-0812">Transmembrane</keyword>
<sequence>MADTNHWHIELLKPRRKAERRIVEVLAYIVGFIGIAESFNNKRTAE</sequence>
<protein>
    <submittedName>
        <fullName evidence="3">Uncharacterized protein</fullName>
    </submittedName>
</protein>
<dbReference type="EMBL" id="MH460878">
    <property type="protein sequence ID" value="AXH01587.1"/>
    <property type="molecule type" value="Genomic_DNA"/>
</dbReference>
<dbReference type="EMBL" id="MH460881">
    <property type="protein sequence ID" value="AXH02199.1"/>
    <property type="molecule type" value="Genomic_DNA"/>
</dbReference>
<evidence type="ECO:0000313" key="4">
    <source>
        <dbReference type="EMBL" id="AXH02199.1"/>
    </source>
</evidence>
<feature type="transmembrane region" description="Helical" evidence="1">
    <location>
        <begin position="21"/>
        <end position="39"/>
    </location>
</feature>
<reference evidence="3" key="1">
    <citation type="submission" date="2018-06" db="EMBL/GenBank/DDBJ databases">
        <title>SME-4 producing Serratia marcescens from Argentina and comparison with genomes of other SME-producers.</title>
        <authorList>
            <person name="Dabos L."/>
            <person name="Patino Navarrete R."/>
            <person name="Naas T."/>
        </authorList>
    </citation>
    <scope>NUCLEOTIDE SEQUENCE</scope>
    <source>
        <strain evidence="2">163</strain>
        <strain evidence="3">Aw</strain>
        <strain evidence="4">MEX-1</strain>
        <strain evidence="5">S6</strain>
    </source>
</reference>
<keyword evidence="1" id="KW-1133">Transmembrane helix</keyword>
<evidence type="ECO:0000313" key="2">
    <source>
        <dbReference type="EMBL" id="AXH01587.1"/>
    </source>
</evidence>
<keyword evidence="1" id="KW-0472">Membrane</keyword>
<evidence type="ECO:0000313" key="5">
    <source>
        <dbReference type="EMBL" id="AXH02312.1"/>
    </source>
</evidence>
<proteinExistence type="predicted"/>
<accession>A0A345IPE0</accession>